<evidence type="ECO:0000313" key="1">
    <source>
        <dbReference type="EMBL" id="VYU47528.1"/>
    </source>
</evidence>
<protein>
    <submittedName>
        <fullName evidence="1">Uncharacterized protein</fullName>
    </submittedName>
</protein>
<reference evidence="1" key="1">
    <citation type="submission" date="2019-11" db="EMBL/GenBank/DDBJ databases">
        <authorList>
            <person name="Feng L."/>
        </authorList>
    </citation>
    <scope>NUCLEOTIDE SEQUENCE</scope>
    <source>
        <strain evidence="1">IbartlettiiLFYP30</strain>
    </source>
</reference>
<accession>A0A6N3F633</accession>
<sequence>MGKENVLLIDQDFQPLTEEECQNLKPIMKQFMESYIKHKDTMELDKWLALELRNNLDRLSEDEAKKISQEIIDSLKTDEESRESLKNAVKQGRSKESWFASQVKNATSRMGTKQTVNYLQELDESISTSNQRLYDTILTKSNSISQNPNLDGFIAEQYHAQTFNMNAKASGSQYRAEVLEPNGHGYGKNSVDIVIKDTKGKIVRKYQSKYCKDSKSTKRAFDHGDYRGQRKLVADGQEELIKNASNVIESPDGVKSNSLSKDDALKMRDEAQKNGKISNLDLNQCNTKQIAMNIGKQVGGAALQGAAIGVGMDIAQKIWRGEKVEASEEVEIALKSGADMGVKVAITGALKVAAEKGIVKSLEGTPAGTIANIVHVAVENTKIAVKVAKGEMTVKEGMNESEMTTVSVIGGLAGMAKGAEIGTGIGTIAGPIGAGIGGFIGGTVGYMAGSKVGDMAVEGKRKLTSIVKEKIKLGTSKISSKIKDNCVTRKLSFWFS</sequence>
<dbReference type="AlphaFoldDB" id="A0A6N3F633"/>
<dbReference type="RefSeq" id="WP_024038529.1">
    <property type="nucleotide sequence ID" value="NZ_CACRUE010000039.1"/>
</dbReference>
<proteinExistence type="predicted"/>
<organism evidence="1">
    <name type="scientific">Intestinibacter bartlettii</name>
    <dbReference type="NCBI Taxonomy" id="261299"/>
    <lineage>
        <taxon>Bacteria</taxon>
        <taxon>Bacillati</taxon>
        <taxon>Bacillota</taxon>
        <taxon>Clostridia</taxon>
        <taxon>Peptostreptococcales</taxon>
        <taxon>Peptostreptococcaceae</taxon>
        <taxon>Intestinibacter</taxon>
    </lineage>
</organism>
<name>A0A6N3F633_9FIRM</name>
<dbReference type="EMBL" id="CACRUE010000039">
    <property type="protein sequence ID" value="VYU47528.1"/>
    <property type="molecule type" value="Genomic_DNA"/>
</dbReference>
<gene>
    <name evidence="1" type="ORF">IBLFYP30_02828</name>
</gene>